<evidence type="ECO:0000256" key="6">
    <source>
        <dbReference type="ARBA" id="ARBA00023136"/>
    </source>
</evidence>
<dbReference type="FunCoup" id="A0A7M7HJK5">
    <property type="interactions" value="6"/>
</dbReference>
<dbReference type="PROSITE" id="PS51420">
    <property type="entry name" value="RHO"/>
    <property type="match status" value="1"/>
</dbReference>
<dbReference type="GO" id="GO:0005886">
    <property type="term" value="C:plasma membrane"/>
    <property type="evidence" value="ECO:0007669"/>
    <property type="project" value="UniProtKB-SubCell"/>
</dbReference>
<keyword evidence="7" id="KW-0449">Lipoprotein</keyword>
<dbReference type="InterPro" id="IPR052236">
    <property type="entry name" value="Small_GTPase_RasD"/>
</dbReference>
<dbReference type="SMART" id="SM00173">
    <property type="entry name" value="RAS"/>
    <property type="match status" value="1"/>
</dbReference>
<dbReference type="FunFam" id="3.40.50.300:FF:000475">
    <property type="entry name" value="GTP-binding protein Rhes"/>
    <property type="match status" value="1"/>
</dbReference>
<dbReference type="SMART" id="SM00174">
    <property type="entry name" value="RHO"/>
    <property type="match status" value="1"/>
</dbReference>
<dbReference type="PROSITE" id="PS51419">
    <property type="entry name" value="RAB"/>
    <property type="match status" value="1"/>
</dbReference>
<evidence type="ECO:0000256" key="7">
    <source>
        <dbReference type="ARBA" id="ARBA00023288"/>
    </source>
</evidence>
<keyword evidence="8" id="KW-0636">Prenylation</keyword>
<protein>
    <submittedName>
        <fullName evidence="11">Uncharacterized protein</fullName>
    </submittedName>
</protein>
<keyword evidence="2" id="KW-1003">Cell membrane</keyword>
<keyword evidence="3" id="KW-0488">Methylation</keyword>
<feature type="region of interest" description="Disordered" evidence="10">
    <location>
        <begin position="191"/>
        <end position="233"/>
    </location>
</feature>
<evidence type="ECO:0000256" key="10">
    <source>
        <dbReference type="SAM" id="MobiDB-lite"/>
    </source>
</evidence>
<reference evidence="11" key="2">
    <citation type="submission" date="2021-01" db="UniProtKB">
        <authorList>
            <consortium name="EnsemblMetazoa"/>
        </authorList>
    </citation>
    <scope>IDENTIFICATION</scope>
</reference>
<feature type="compositionally biased region" description="Basic and acidic residues" evidence="10">
    <location>
        <begin position="196"/>
        <end position="212"/>
    </location>
</feature>
<evidence type="ECO:0000256" key="9">
    <source>
        <dbReference type="ARBA" id="ARBA00038061"/>
    </source>
</evidence>
<organism evidence="11 12">
    <name type="scientific">Strongylocentrotus purpuratus</name>
    <name type="common">Purple sea urchin</name>
    <dbReference type="NCBI Taxonomy" id="7668"/>
    <lineage>
        <taxon>Eukaryota</taxon>
        <taxon>Metazoa</taxon>
        <taxon>Echinodermata</taxon>
        <taxon>Eleutherozoa</taxon>
        <taxon>Echinozoa</taxon>
        <taxon>Echinoidea</taxon>
        <taxon>Euechinoidea</taxon>
        <taxon>Echinacea</taxon>
        <taxon>Camarodonta</taxon>
        <taxon>Echinidea</taxon>
        <taxon>Strongylocentrotidae</taxon>
        <taxon>Strongylocentrotus</taxon>
    </lineage>
</organism>
<dbReference type="NCBIfam" id="TIGR00231">
    <property type="entry name" value="small_GTP"/>
    <property type="match status" value="1"/>
</dbReference>
<evidence type="ECO:0000313" key="11">
    <source>
        <dbReference type="EnsemblMetazoa" id="XP_011662785"/>
    </source>
</evidence>
<dbReference type="Pfam" id="PF00071">
    <property type="entry name" value="Ras"/>
    <property type="match status" value="1"/>
</dbReference>
<dbReference type="PANTHER" id="PTHR46149:SF7">
    <property type="entry name" value="GTP-BINDING PROTEIN DI-RAS2"/>
    <property type="match status" value="1"/>
</dbReference>
<dbReference type="Gene3D" id="3.40.50.300">
    <property type="entry name" value="P-loop containing nucleotide triphosphate hydrolases"/>
    <property type="match status" value="1"/>
</dbReference>
<evidence type="ECO:0000256" key="1">
    <source>
        <dbReference type="ARBA" id="ARBA00004193"/>
    </source>
</evidence>
<keyword evidence="6" id="KW-0472">Membrane</keyword>
<dbReference type="PRINTS" id="PR00449">
    <property type="entry name" value="RASTRNSFRMNG"/>
</dbReference>
<dbReference type="EnsemblMetazoa" id="XM_030985230">
    <property type="protein sequence ID" value="XP_030841090"/>
    <property type="gene ID" value="LOC115923848"/>
</dbReference>
<dbReference type="SMART" id="SM00175">
    <property type="entry name" value="RAB"/>
    <property type="match status" value="1"/>
</dbReference>
<comment type="subcellular location">
    <subcellularLocation>
        <location evidence="1">Cell membrane</location>
        <topology evidence="1">Lipid-anchor</topology>
    </subcellularLocation>
</comment>
<proteinExistence type="inferred from homology"/>
<dbReference type="GeneID" id="754869"/>
<dbReference type="PANTHER" id="PTHR46149">
    <property type="entry name" value="MIP08469P"/>
    <property type="match status" value="1"/>
</dbReference>
<dbReference type="GO" id="GO:0005525">
    <property type="term" value="F:GTP binding"/>
    <property type="evidence" value="ECO:0007669"/>
    <property type="project" value="UniProtKB-KW"/>
</dbReference>
<dbReference type="PROSITE" id="PS51421">
    <property type="entry name" value="RAS"/>
    <property type="match status" value="1"/>
</dbReference>
<dbReference type="Proteomes" id="UP000007110">
    <property type="component" value="Unassembled WGS sequence"/>
</dbReference>
<dbReference type="OMA" id="LIVREAW"/>
<evidence type="ECO:0000256" key="8">
    <source>
        <dbReference type="ARBA" id="ARBA00023289"/>
    </source>
</evidence>
<keyword evidence="5" id="KW-0342">GTP-binding</keyword>
<dbReference type="SMART" id="SM00176">
    <property type="entry name" value="RAN"/>
    <property type="match status" value="1"/>
</dbReference>
<evidence type="ECO:0000313" key="12">
    <source>
        <dbReference type="Proteomes" id="UP000007110"/>
    </source>
</evidence>
<feature type="compositionally biased region" description="Basic residues" evidence="10">
    <location>
        <begin position="215"/>
        <end position="225"/>
    </location>
</feature>
<dbReference type="KEGG" id="spu:754869"/>
<sequence>MSDSEEHYRLVVMGSGKVGKTAIIQQFINNKFEEKYKETVEDLHCREYHINGHSIKVDILDTSGTLQFPAMRRLSISTAHAFVLVYSIDDSASFDNVKQIYNQIQEQRTNFGDIPIVVVGNKTDLELQRRVDIDDARVTLAQNNWNCAHLEASAKENSLILDIFQKLLQMAKIPIARELSPVLKRRMSEYGYKSRQRGERRSFRESDKDLSRSRSLIRRSARPKMKATDPNKNDCVIC</sequence>
<dbReference type="InterPro" id="IPR005225">
    <property type="entry name" value="Small_GTP-bd"/>
</dbReference>
<keyword evidence="12" id="KW-1185">Reference proteome</keyword>
<dbReference type="OrthoDB" id="265044at2759"/>
<evidence type="ECO:0000256" key="3">
    <source>
        <dbReference type="ARBA" id="ARBA00022481"/>
    </source>
</evidence>
<dbReference type="AlphaFoldDB" id="A0A7M7HJK5"/>
<dbReference type="InterPro" id="IPR001806">
    <property type="entry name" value="Small_GTPase"/>
</dbReference>
<keyword evidence="4" id="KW-0547">Nucleotide-binding</keyword>
<comment type="similarity">
    <text evidence="9">Belongs to the small GTPase superfamily. RasD family.</text>
</comment>
<dbReference type="InterPro" id="IPR027417">
    <property type="entry name" value="P-loop_NTPase"/>
</dbReference>
<evidence type="ECO:0000256" key="2">
    <source>
        <dbReference type="ARBA" id="ARBA00022475"/>
    </source>
</evidence>
<dbReference type="KEGG" id="spu:115923848"/>
<dbReference type="InParanoid" id="A0A7M7HJK5"/>
<dbReference type="RefSeq" id="XP_011662785.1">
    <property type="nucleotide sequence ID" value="XM_011664483.2"/>
</dbReference>
<name>A0A7M7HJK5_STRPU</name>
<reference evidence="12" key="1">
    <citation type="submission" date="2015-02" db="EMBL/GenBank/DDBJ databases">
        <title>Genome sequencing for Strongylocentrotus purpuratus.</title>
        <authorList>
            <person name="Murali S."/>
            <person name="Liu Y."/>
            <person name="Vee V."/>
            <person name="English A."/>
            <person name="Wang M."/>
            <person name="Skinner E."/>
            <person name="Han Y."/>
            <person name="Muzny D.M."/>
            <person name="Worley K.C."/>
            <person name="Gibbs R.A."/>
        </authorList>
    </citation>
    <scope>NUCLEOTIDE SEQUENCE</scope>
</reference>
<accession>A0A7M7HJK5</accession>
<dbReference type="EnsemblMetazoa" id="XM_011664483">
    <property type="protein sequence ID" value="XP_011662785"/>
    <property type="gene ID" value="LOC754869"/>
</dbReference>
<evidence type="ECO:0000256" key="4">
    <source>
        <dbReference type="ARBA" id="ARBA00022741"/>
    </source>
</evidence>
<dbReference type="GO" id="GO:0003924">
    <property type="term" value="F:GTPase activity"/>
    <property type="evidence" value="ECO:0007669"/>
    <property type="project" value="InterPro"/>
</dbReference>
<evidence type="ECO:0000256" key="5">
    <source>
        <dbReference type="ARBA" id="ARBA00023134"/>
    </source>
</evidence>
<dbReference type="GeneID" id="115923848"/>
<dbReference type="SUPFAM" id="SSF52540">
    <property type="entry name" value="P-loop containing nucleoside triphosphate hydrolases"/>
    <property type="match status" value="1"/>
</dbReference>
<dbReference type="RefSeq" id="XP_030841090.1">
    <property type="nucleotide sequence ID" value="XM_030985230.1"/>
</dbReference>